<accession>A0A9P4JJE1</accession>
<protein>
    <submittedName>
        <fullName evidence="1">Uncharacterized protein</fullName>
    </submittedName>
</protein>
<proteinExistence type="predicted"/>
<evidence type="ECO:0000313" key="1">
    <source>
        <dbReference type="EMBL" id="KAF2200538.1"/>
    </source>
</evidence>
<organism evidence="1 2">
    <name type="scientific">Delitschia confertaspora ATCC 74209</name>
    <dbReference type="NCBI Taxonomy" id="1513339"/>
    <lineage>
        <taxon>Eukaryota</taxon>
        <taxon>Fungi</taxon>
        <taxon>Dikarya</taxon>
        <taxon>Ascomycota</taxon>
        <taxon>Pezizomycotina</taxon>
        <taxon>Dothideomycetes</taxon>
        <taxon>Pleosporomycetidae</taxon>
        <taxon>Pleosporales</taxon>
        <taxon>Delitschiaceae</taxon>
        <taxon>Delitschia</taxon>
    </lineage>
</organism>
<evidence type="ECO:0000313" key="2">
    <source>
        <dbReference type="Proteomes" id="UP000799536"/>
    </source>
</evidence>
<dbReference type="Proteomes" id="UP000799536">
    <property type="component" value="Unassembled WGS sequence"/>
</dbReference>
<keyword evidence="2" id="KW-1185">Reference proteome</keyword>
<sequence length="148" mass="16131">MVRQVKGSNSHARLAWTPTTRIYMLDSFVQAAFSFLLPGIDADTCTYGGPSTSTIRTVIATSMTAHGTTAFKAVWRSAPHTSGIEQYGQRQFLCGHDTTKPIVRPPFPQLVRDGSPIVMSSVSTNVFSNSMGHERRTGCIRNPKDVVG</sequence>
<gene>
    <name evidence="1" type="ORF">GQ43DRAFT_69064</name>
</gene>
<name>A0A9P4JJE1_9PLEO</name>
<dbReference type="EMBL" id="ML994017">
    <property type="protein sequence ID" value="KAF2200538.1"/>
    <property type="molecule type" value="Genomic_DNA"/>
</dbReference>
<dbReference type="AlphaFoldDB" id="A0A9P4JJE1"/>
<reference evidence="1" key="1">
    <citation type="journal article" date="2020" name="Stud. Mycol.">
        <title>101 Dothideomycetes genomes: a test case for predicting lifestyles and emergence of pathogens.</title>
        <authorList>
            <person name="Haridas S."/>
            <person name="Albert R."/>
            <person name="Binder M."/>
            <person name="Bloem J."/>
            <person name="Labutti K."/>
            <person name="Salamov A."/>
            <person name="Andreopoulos B."/>
            <person name="Baker S."/>
            <person name="Barry K."/>
            <person name="Bills G."/>
            <person name="Bluhm B."/>
            <person name="Cannon C."/>
            <person name="Castanera R."/>
            <person name="Culley D."/>
            <person name="Daum C."/>
            <person name="Ezra D."/>
            <person name="Gonzalez J."/>
            <person name="Henrissat B."/>
            <person name="Kuo A."/>
            <person name="Liang C."/>
            <person name="Lipzen A."/>
            <person name="Lutzoni F."/>
            <person name="Magnuson J."/>
            <person name="Mondo S."/>
            <person name="Nolan M."/>
            <person name="Ohm R."/>
            <person name="Pangilinan J."/>
            <person name="Park H.-J."/>
            <person name="Ramirez L."/>
            <person name="Alfaro M."/>
            <person name="Sun H."/>
            <person name="Tritt A."/>
            <person name="Yoshinaga Y."/>
            <person name="Zwiers L.-H."/>
            <person name="Turgeon B."/>
            <person name="Goodwin S."/>
            <person name="Spatafora J."/>
            <person name="Crous P."/>
            <person name="Grigoriev I."/>
        </authorList>
    </citation>
    <scope>NUCLEOTIDE SEQUENCE</scope>
    <source>
        <strain evidence="1">ATCC 74209</strain>
    </source>
</reference>
<comment type="caution">
    <text evidence="1">The sequence shown here is derived from an EMBL/GenBank/DDBJ whole genome shotgun (WGS) entry which is preliminary data.</text>
</comment>